<feature type="compositionally biased region" description="Basic residues" evidence="2">
    <location>
        <begin position="375"/>
        <end position="388"/>
    </location>
</feature>
<feature type="compositionally biased region" description="Polar residues" evidence="2">
    <location>
        <begin position="1768"/>
        <end position="1820"/>
    </location>
</feature>
<feature type="compositionally biased region" description="Polar residues" evidence="2">
    <location>
        <begin position="1546"/>
        <end position="1556"/>
    </location>
</feature>
<feature type="compositionally biased region" description="Basic and acidic residues" evidence="2">
    <location>
        <begin position="1705"/>
        <end position="1725"/>
    </location>
</feature>
<protein>
    <submittedName>
        <fullName evidence="3">Uncharacterized protein</fullName>
    </submittedName>
</protein>
<gene>
    <name evidence="3" type="ORF">GMOD_00002544</name>
</gene>
<dbReference type="PANTHER" id="PTHR45615">
    <property type="entry name" value="MYOSIN HEAVY CHAIN, NON-MUSCLE"/>
    <property type="match status" value="1"/>
</dbReference>
<keyword evidence="4" id="KW-1185">Reference proteome</keyword>
<feature type="coiled-coil region" evidence="1">
    <location>
        <begin position="962"/>
        <end position="1034"/>
    </location>
</feature>
<dbReference type="GO" id="GO:0051015">
    <property type="term" value="F:actin filament binding"/>
    <property type="evidence" value="ECO:0007669"/>
    <property type="project" value="TreeGrafter"/>
</dbReference>
<organism evidence="3 4">
    <name type="scientific">Pyrenophora seminiperda CCB06</name>
    <dbReference type="NCBI Taxonomy" id="1302712"/>
    <lineage>
        <taxon>Eukaryota</taxon>
        <taxon>Fungi</taxon>
        <taxon>Dikarya</taxon>
        <taxon>Ascomycota</taxon>
        <taxon>Pezizomycotina</taxon>
        <taxon>Dothideomycetes</taxon>
        <taxon>Pleosporomycetidae</taxon>
        <taxon>Pleosporales</taxon>
        <taxon>Pleosporineae</taxon>
        <taxon>Pleosporaceae</taxon>
        <taxon>Pyrenophora</taxon>
    </lineage>
</organism>
<feature type="compositionally biased region" description="Polar residues" evidence="2">
    <location>
        <begin position="1605"/>
        <end position="1621"/>
    </location>
</feature>
<reference evidence="3 4" key="1">
    <citation type="journal article" date="2014" name="PLoS ONE">
        <title>De novo Genome Assembly of the Fungal Plant Pathogen Pyrenophora semeniperda.</title>
        <authorList>
            <person name="Soliai M.M."/>
            <person name="Meyer S.E."/>
            <person name="Udall J.A."/>
            <person name="Elzinga D.E."/>
            <person name="Hermansen R.A."/>
            <person name="Bodily P.M."/>
            <person name="Hart A.A."/>
            <person name="Coleman C.E."/>
        </authorList>
    </citation>
    <scope>NUCLEOTIDE SEQUENCE [LARGE SCALE GENOMIC DNA]</scope>
    <source>
        <strain evidence="3 4">CCB06</strain>
        <tissue evidence="3">Mycelium</tissue>
    </source>
</reference>
<feature type="region of interest" description="Disordered" evidence="2">
    <location>
        <begin position="270"/>
        <end position="296"/>
    </location>
</feature>
<feature type="region of interest" description="Disordered" evidence="2">
    <location>
        <begin position="606"/>
        <end position="630"/>
    </location>
</feature>
<dbReference type="GO" id="GO:0000146">
    <property type="term" value="F:microfilament motor activity"/>
    <property type="evidence" value="ECO:0007669"/>
    <property type="project" value="TreeGrafter"/>
</dbReference>
<feature type="region of interest" description="Disordered" evidence="2">
    <location>
        <begin position="1473"/>
        <end position="1493"/>
    </location>
</feature>
<feature type="compositionally biased region" description="Polar residues" evidence="2">
    <location>
        <begin position="277"/>
        <end position="296"/>
    </location>
</feature>
<sequence>MCNVKISQVGARFRVTRKRYLDRCECADCSWITIDLICTDDICHVSWLWFPPLTESSGGKEQSCQPRRSRFLLPPLTFSCLITFALKRDCFASLAVTLYRNLPRSHSVHCGILACDGRVSQKDQVQSRDATFTTSERKNLREESDASKHVVQVPCSDTVIPETQFDEHGHFEDYDFAVNSQRDGRESSLSPDDQEFVERFRTTRKAKAPCSPPTVKYLTKPTIETTGRPASSCSNSFSFAPAKKTQERNPSRTEETISQHAILASLTLPTLPKHGDQQSNNVTESSTSNAVPPSCTLNVKRHVSDSATTHDVGELQSLSKKTHAIQLQRQPGNPQNEQQKCSLALADSINDTRAESAPDPAPPALPCGRIVNSTKKVRSGKKLRKGKKGSQSQNSQQSSAPWPPRSRNATNLVNKTGMIDNTSLANSQNSSLLEPQDSRTNGPVEHDARVQRSVHHDQVTAYNHDWKDHNTPTHENTQYEAVFYDASQDMSLEMSQEVVVSSKKQVVPTPWIPASSTIVEQPHVVEVDQHSLPAVQHKLEETNQQAYADPSVDQSIGLPTQELHQNYISHVSQSVGPIAVMPPQPFQSQTEKDGGQPRDAEVVLHGISGRGGSDRVSKPRRKTRVVSGPQSQIAQGPTVSAALEQSIQSLKVAMLADSFRVQHEQTTTKKQYEETIMHLQSLVGVNEKNAILWEEKYEDSRKAYSRVVAGAKDNQKYLTGLQNDFEKLQKSVDDFKSRNKEAWKNKIAEIEDEKNLLRKECEMTIVKLTGSMRNMKKVVEDLYLELVISESKKTVLLETLSKQEASCKASEKKRDDLEKQLVSCTQTTHSQVADKFNTLVSMLKSLQSSVEKTAAKDRENLKIEGCLNALRGLEMTNFLKAEDVENMLRSVHERLASGLDGIAKSVESKKSFHTELRKLLEEQMQHLRGDVMKYEELAIENRKTHESNVSLKHQLEAQQWHSSQLEEQIQTYRQSEADLKNLARQLERDLDNLREVHKSQSEMFELEQGSVDLHERLRKSNEDLEAANVRIVKNEQLQHHLKQDGTKYKTCFENAKVHLRKLVGEQRLKIQNAAEMRKKLVKDCEDKINEHKRWSENSLIHINNDYHRKEIECEELSQKLVTSTVRVNEMNKRLIELQSSLDAMHQEQLAGQNQLKDAHQQGLSKSTETARLREQLQRMTAKLYNKTQDLVDLERQCTEAAKKATDLQNTYDQLQAQLSEQQSALELVRQEADFKLSKQREDAQNTLQTALDQVTGLQEENHELKSKLEQSRGIGDKLKTEKKAYIDKYYQLEQELAEIRAARDKELSQLRSDAAAENRKLIEQHHGEMNDLKRRLEQAEGALKKSESDARLSEDQYKAKIASDRTVAESKMLDLEKRYQEKIKAAEDRKDLGRQQGTQARDKERNSPGSEQDVRVSKNRKKISRQNQSVLEISKERKSQMEEYVPVIQTKSSQSQDDDLGAFTSLFEDQAGTEDDFDHEPHISLVGQPEYIPETQGVMGTSLLRRPESVTETQDVGILSMSQPLFKERLSCASQQELVPPDSSPADLSSIASEELTQMHKEIQPIYQSPMLRGREHTCSKHEPSQINVIAQSAQSDSDSVAEPRSSQSYDRPKSQANTASRMMPQSEHSSYRFQPRYDDSAVEKKMSSQYPVHKKVSGKLSSTNEGNPDIVYAKLPVARQTPSQHDPQDVIGIGSNLNTSRKTLQDHIAKRKSPARDLEREWGIKKPRVSPRTDRIFETPGSQPRTPQPSFVGPRSKVQDVPPYVRGTSSRPKASIKPSSVQPRTSRQMASPNDSHFSHQRPPSQAQVATYLQDSSARQTRSKSRKDIGFGDGFNDRFNEELRGRR</sequence>
<feature type="compositionally biased region" description="Polar residues" evidence="2">
    <location>
        <begin position="225"/>
        <end position="238"/>
    </location>
</feature>
<feature type="coiled-coil region" evidence="1">
    <location>
        <begin position="800"/>
        <end position="827"/>
    </location>
</feature>
<accession>A0A3M7M2M8</accession>
<dbReference type="GO" id="GO:0005737">
    <property type="term" value="C:cytoplasm"/>
    <property type="evidence" value="ECO:0007669"/>
    <property type="project" value="TreeGrafter"/>
</dbReference>
<proteinExistence type="predicted"/>
<dbReference type="Proteomes" id="UP000265663">
    <property type="component" value="Unassembled WGS sequence"/>
</dbReference>
<feature type="coiled-coil region" evidence="1">
    <location>
        <begin position="718"/>
        <end position="760"/>
    </location>
</feature>
<feature type="region of interest" description="Disordered" evidence="2">
    <location>
        <begin position="352"/>
        <end position="445"/>
    </location>
</feature>
<evidence type="ECO:0000256" key="2">
    <source>
        <dbReference type="SAM" id="MobiDB-lite"/>
    </source>
</evidence>
<feature type="compositionally biased region" description="Basic and acidic residues" evidence="2">
    <location>
        <begin position="1636"/>
        <end position="1647"/>
    </location>
</feature>
<dbReference type="EMBL" id="KE747817">
    <property type="protein sequence ID" value="RMZ68726.1"/>
    <property type="molecule type" value="Genomic_DNA"/>
</dbReference>
<name>A0A3M7M2M8_9PLEO</name>
<feature type="compositionally biased region" description="Basic and acidic residues" evidence="2">
    <location>
        <begin position="135"/>
        <end position="147"/>
    </location>
</feature>
<dbReference type="GO" id="GO:0016460">
    <property type="term" value="C:myosin II complex"/>
    <property type="evidence" value="ECO:0007669"/>
    <property type="project" value="TreeGrafter"/>
</dbReference>
<feature type="compositionally biased region" description="Basic and acidic residues" evidence="2">
    <location>
        <begin position="1400"/>
        <end position="1416"/>
    </location>
</feature>
<evidence type="ECO:0000313" key="3">
    <source>
        <dbReference type="EMBL" id="RMZ68726.1"/>
    </source>
</evidence>
<evidence type="ECO:0000256" key="1">
    <source>
        <dbReference type="SAM" id="Coils"/>
    </source>
</evidence>
<feature type="compositionally biased region" description="Polar residues" evidence="2">
    <location>
        <begin position="407"/>
        <end position="441"/>
    </location>
</feature>
<feature type="region of interest" description="Disordered" evidence="2">
    <location>
        <begin position="1386"/>
        <end position="1438"/>
    </location>
</feature>
<feature type="region of interest" description="Disordered" evidence="2">
    <location>
        <begin position="225"/>
        <end position="256"/>
    </location>
</feature>
<feature type="compositionally biased region" description="Basic and acidic residues" evidence="2">
    <location>
        <begin position="1826"/>
        <end position="1847"/>
    </location>
</feature>
<feature type="compositionally biased region" description="Basic and acidic residues" evidence="2">
    <location>
        <begin position="244"/>
        <end position="256"/>
    </location>
</feature>
<dbReference type="GO" id="GO:0032982">
    <property type="term" value="C:myosin filament"/>
    <property type="evidence" value="ECO:0007669"/>
    <property type="project" value="TreeGrafter"/>
</dbReference>
<dbReference type="OrthoDB" id="3695378at2759"/>
<feature type="compositionally biased region" description="Polar residues" evidence="2">
    <location>
        <begin position="1741"/>
        <end position="1750"/>
    </location>
</feature>
<feature type="compositionally biased region" description="Basic and acidic residues" evidence="2">
    <location>
        <begin position="1573"/>
        <end position="1584"/>
    </location>
</feature>
<evidence type="ECO:0000313" key="4">
    <source>
        <dbReference type="Proteomes" id="UP000265663"/>
    </source>
</evidence>
<feature type="region of interest" description="Disordered" evidence="2">
    <location>
        <begin position="126"/>
        <end position="147"/>
    </location>
</feature>
<dbReference type="PANTHER" id="PTHR45615:SF40">
    <property type="entry name" value="MYOSIN HEAVY CHAIN, NON-MUSCLE"/>
    <property type="match status" value="1"/>
</dbReference>
<feature type="region of interest" description="Disordered" evidence="2">
    <location>
        <begin position="1534"/>
        <end position="1669"/>
    </location>
</feature>
<feature type="compositionally biased region" description="Low complexity" evidence="2">
    <location>
        <begin position="389"/>
        <end position="399"/>
    </location>
</feature>
<feature type="region of interest" description="Disordered" evidence="2">
    <location>
        <begin position="1705"/>
        <end position="1847"/>
    </location>
</feature>
<keyword evidence="1" id="KW-0175">Coiled coil</keyword>